<proteinExistence type="predicted"/>
<keyword evidence="1" id="KW-0378">Hydrolase</keyword>
<dbReference type="EMBL" id="AP026866">
    <property type="protein sequence ID" value="BDS08546.1"/>
    <property type="molecule type" value="Genomic_DNA"/>
</dbReference>
<dbReference type="InterPro" id="IPR008265">
    <property type="entry name" value="Lipase_GDSL_AS"/>
</dbReference>
<evidence type="ECO:0000313" key="5">
    <source>
        <dbReference type="EMBL" id="BDS08546.1"/>
    </source>
</evidence>
<dbReference type="PANTHER" id="PTHR31988:SF19">
    <property type="entry name" value="9-O-ACETYL-N-ACETYLNEURAMINIC ACID DEACETYLASE-RELATED"/>
    <property type="match status" value="1"/>
</dbReference>
<feature type="domain" description="Sialate O-acetylesterase" evidence="4">
    <location>
        <begin position="25"/>
        <end position="274"/>
    </location>
</feature>
<dbReference type="GO" id="GO:0006629">
    <property type="term" value="P:lipid metabolic process"/>
    <property type="evidence" value="ECO:0007669"/>
    <property type="project" value="InterPro"/>
</dbReference>
<dbReference type="InterPro" id="IPR001087">
    <property type="entry name" value="GDSL"/>
</dbReference>
<dbReference type="Pfam" id="PF03629">
    <property type="entry name" value="SASA"/>
    <property type="match status" value="1"/>
</dbReference>
<feature type="compositionally biased region" description="Polar residues" evidence="2">
    <location>
        <begin position="951"/>
        <end position="965"/>
    </location>
</feature>
<dbReference type="GO" id="GO:0016298">
    <property type="term" value="F:lipase activity"/>
    <property type="evidence" value="ECO:0007669"/>
    <property type="project" value="InterPro"/>
</dbReference>
<dbReference type="InterPro" id="IPR013320">
    <property type="entry name" value="ConA-like_dom_sf"/>
</dbReference>
<accession>A0AAT9FR92</accession>
<sequence>MKCHTHILFLLLLASLNLAQATHYKLFILTGQSNSLGTTNGGENDPSSGSDPSDQHVQFFWHNVVNASTTIGTSGGVFTTLQDQQGGVYAGSATHWGPEMEFARTLYRAGVRDFGVIKASRGGGGNSLWAKPTGHMYDHVVATVNAATAQLETNGHTFEVVGMLYLQGESDDATEAAAAGTRLKALTDNLRIDLQDSSSNSIAANMHTVIAGTTAQGNANDDTTRSNHAAIASSTSYIDYFDNLDQQSNLAPDNLHLNKAAKIVVGNRFAQTFLNSGIVDRHYGNLVFIGDSITQGGNGRPSYRYQIFKNLANAGVPIDSTTGYKFVGSISGAYQNNAGSNADVNGQTFENNHDGHWGWRAMWQNGRVPLPTSRRSGNRGEGTILNWTGVANPQVYVTDAGQVAFPDPTASGTGVASPYTPYTPDTASIMIGINETSVSSAAQIRDDIGTMIDQLRSSNPNIRIHLNQLLYSDNVAFPAVDSVNTLLPQLVADKNAESSTSPVWLVTANDGFVPSTHTYDNTHPNTAGEIQVGNIISGSLGIIEAAAVDSGTGSSPADIEEKASAELGCYHFEGSDIYNSGSFASNWTTTGTLTATPTGDSDLQLVHPGTSGTTLDGTNTGWSGINHGPWTFETRIKFNDISNGIIFWLGTGTHRILIEAYADRTQNFGASSFNVSHNNHDNEYHTYKVTHDPAGGVYHLWRDGVLLTPAAGAPYEQAASDQRLLIGDYTSGAFGNNFDVTIDYVQYCVGFKGNQIYDGTNYINGWSSVQTGGFLVSALIDTDDLRIVNASSGGTWVEGTGTGWSDNNDGNWTYEIRAKFDNVTNGFEIWLGTGTNIIRVQVYPDRTQDFGGNGFNVAHNNVDGLFHDFRIAHDAGAQMYHVFRDGERLTPIAGVDYDQAASEGRFILGDTTGGSFGDAFDVTIDCINIDYSGVWIPVGTDTDGDGLPDTWENTYFNSPTAGNASNDDDHDGKTNVEEYHADTDPNSATSRLQIESISETSQDNFDITVPNTSTQRNYTLYASDDLGITDPWTAVAGQGPVAGNGSSLIFTPSHTARQFYRVEVSLP</sequence>
<evidence type="ECO:0000259" key="4">
    <source>
        <dbReference type="Pfam" id="PF03629"/>
    </source>
</evidence>
<keyword evidence="3" id="KW-0732">Signal</keyword>
<gene>
    <name evidence="5" type="ORF">NT6N_35860</name>
</gene>
<name>A0AAT9FR92_9BACT</name>
<dbReference type="InterPro" id="IPR052940">
    <property type="entry name" value="Carb_Esterase_6"/>
</dbReference>
<dbReference type="PANTHER" id="PTHR31988">
    <property type="entry name" value="ESTERASE, PUTATIVE (DUF303)-RELATED"/>
    <property type="match status" value="1"/>
</dbReference>
<evidence type="ECO:0000256" key="1">
    <source>
        <dbReference type="ARBA" id="ARBA00022801"/>
    </source>
</evidence>
<dbReference type="Pfam" id="PF00657">
    <property type="entry name" value="Lipase_GDSL"/>
    <property type="match status" value="1"/>
</dbReference>
<reference evidence="5" key="1">
    <citation type="submission" date="2024-07" db="EMBL/GenBank/DDBJ databases">
        <title>Complete genome sequence of Verrucomicrobiaceae bacterium NT6N.</title>
        <authorList>
            <person name="Huang C."/>
            <person name="Takami H."/>
            <person name="Hamasaki K."/>
        </authorList>
    </citation>
    <scope>NUCLEOTIDE SEQUENCE</scope>
    <source>
        <strain evidence="5">NT6N</strain>
    </source>
</reference>
<feature type="region of interest" description="Disordered" evidence="2">
    <location>
        <begin position="947"/>
        <end position="988"/>
    </location>
</feature>
<dbReference type="PROSITE" id="PS01098">
    <property type="entry name" value="LIPASE_GDSL_SER"/>
    <property type="match status" value="1"/>
</dbReference>
<feature type="signal peptide" evidence="3">
    <location>
        <begin position="1"/>
        <end position="21"/>
    </location>
</feature>
<dbReference type="KEGG" id="osu:NT6N_35860"/>
<dbReference type="SUPFAM" id="SSF49899">
    <property type="entry name" value="Concanavalin A-like lectins/glucanases"/>
    <property type="match status" value="1"/>
</dbReference>
<organism evidence="5">
    <name type="scientific">Oceaniferula spumae</name>
    <dbReference type="NCBI Taxonomy" id="2979115"/>
    <lineage>
        <taxon>Bacteria</taxon>
        <taxon>Pseudomonadati</taxon>
        <taxon>Verrucomicrobiota</taxon>
        <taxon>Verrucomicrobiia</taxon>
        <taxon>Verrucomicrobiales</taxon>
        <taxon>Verrucomicrobiaceae</taxon>
        <taxon>Oceaniferula</taxon>
    </lineage>
</organism>
<evidence type="ECO:0000256" key="3">
    <source>
        <dbReference type="SAM" id="SignalP"/>
    </source>
</evidence>
<dbReference type="Gene3D" id="3.40.50.1110">
    <property type="entry name" value="SGNH hydrolase"/>
    <property type="match status" value="2"/>
</dbReference>
<dbReference type="InterPro" id="IPR036514">
    <property type="entry name" value="SGNH_hydro_sf"/>
</dbReference>
<dbReference type="InterPro" id="IPR005181">
    <property type="entry name" value="SASA"/>
</dbReference>
<feature type="chain" id="PRO_5043736820" description="Sialate O-acetylesterase domain-containing protein" evidence="3">
    <location>
        <begin position="22"/>
        <end position="1067"/>
    </location>
</feature>
<evidence type="ECO:0000256" key="2">
    <source>
        <dbReference type="SAM" id="MobiDB-lite"/>
    </source>
</evidence>
<dbReference type="SUPFAM" id="SSF52266">
    <property type="entry name" value="SGNH hydrolase"/>
    <property type="match status" value="2"/>
</dbReference>
<feature type="compositionally biased region" description="Basic and acidic residues" evidence="2">
    <location>
        <begin position="970"/>
        <end position="983"/>
    </location>
</feature>
<protein>
    <recommendedName>
        <fullName evidence="4">Sialate O-acetylesterase domain-containing protein</fullName>
    </recommendedName>
</protein>
<dbReference type="AlphaFoldDB" id="A0AAT9FR92"/>